<dbReference type="Proteomes" id="UP000708208">
    <property type="component" value="Unassembled WGS sequence"/>
</dbReference>
<reference evidence="1" key="1">
    <citation type="submission" date="2021-06" db="EMBL/GenBank/DDBJ databases">
        <authorList>
            <person name="Hodson N. C."/>
            <person name="Mongue J. A."/>
            <person name="Jaron S. K."/>
        </authorList>
    </citation>
    <scope>NUCLEOTIDE SEQUENCE</scope>
</reference>
<protein>
    <submittedName>
        <fullName evidence="1">Uncharacterized protein</fullName>
    </submittedName>
</protein>
<dbReference type="AlphaFoldDB" id="A0A8J2LE11"/>
<evidence type="ECO:0000313" key="2">
    <source>
        <dbReference type="Proteomes" id="UP000708208"/>
    </source>
</evidence>
<comment type="caution">
    <text evidence="1">The sequence shown here is derived from an EMBL/GenBank/DDBJ whole genome shotgun (WGS) entry which is preliminary data.</text>
</comment>
<organism evidence="1 2">
    <name type="scientific">Allacma fusca</name>
    <dbReference type="NCBI Taxonomy" id="39272"/>
    <lineage>
        <taxon>Eukaryota</taxon>
        <taxon>Metazoa</taxon>
        <taxon>Ecdysozoa</taxon>
        <taxon>Arthropoda</taxon>
        <taxon>Hexapoda</taxon>
        <taxon>Collembola</taxon>
        <taxon>Symphypleona</taxon>
        <taxon>Sminthuridae</taxon>
        <taxon>Allacma</taxon>
    </lineage>
</organism>
<accession>A0A8J2LE11</accession>
<gene>
    <name evidence="1" type="ORF">AFUS01_LOCUS43150</name>
</gene>
<proteinExistence type="predicted"/>
<evidence type="ECO:0000313" key="1">
    <source>
        <dbReference type="EMBL" id="CAG7833538.1"/>
    </source>
</evidence>
<keyword evidence="2" id="KW-1185">Reference proteome</keyword>
<sequence>MSEGQGLWELEHERMSSRDFSHGSTSAERLELSVKHECKTFHHGTEGTGILSILCQRKLLSNDKLFFIGFWKYTTPLYSCDTLIIYDPASPDFAK</sequence>
<dbReference type="EMBL" id="CAJVCH010569917">
    <property type="protein sequence ID" value="CAG7833538.1"/>
    <property type="molecule type" value="Genomic_DNA"/>
</dbReference>
<name>A0A8J2LE11_9HEXA</name>